<dbReference type="GO" id="GO:0003677">
    <property type="term" value="F:DNA binding"/>
    <property type="evidence" value="ECO:0007669"/>
    <property type="project" value="InterPro"/>
</dbReference>
<dbReference type="OrthoDB" id="3722616at2"/>
<accession>A0A1S1JD85</accession>
<dbReference type="Pfam" id="PF01609">
    <property type="entry name" value="DDE_Tnp_1"/>
    <property type="match status" value="1"/>
</dbReference>
<dbReference type="Proteomes" id="UP000179636">
    <property type="component" value="Unassembled WGS sequence"/>
</dbReference>
<evidence type="ECO:0000259" key="1">
    <source>
        <dbReference type="Pfam" id="PF01609"/>
    </source>
</evidence>
<dbReference type="InterPro" id="IPR012337">
    <property type="entry name" value="RNaseH-like_sf"/>
</dbReference>
<dbReference type="GeneID" id="98803678"/>
<protein>
    <submittedName>
        <fullName evidence="2">IS1634 family transposase</fullName>
    </submittedName>
</protein>
<comment type="caution">
    <text evidence="2">The sequence shown here is derived from an EMBL/GenBank/DDBJ whole genome shotgun (WGS) entry which is preliminary data.</text>
</comment>
<evidence type="ECO:0000313" key="2">
    <source>
        <dbReference type="EMBL" id="OHT78091.1"/>
    </source>
</evidence>
<dbReference type="GO" id="GO:0006313">
    <property type="term" value="P:DNA transposition"/>
    <property type="evidence" value="ECO:0007669"/>
    <property type="project" value="InterPro"/>
</dbReference>
<accession>A0A1Q9WAI6</accession>
<evidence type="ECO:0000313" key="3">
    <source>
        <dbReference type="Proteomes" id="UP000179636"/>
    </source>
</evidence>
<sequence>MAYVRKVRTASGAVAVQVVRKHRGQRTILAHVGSAHTDAELGLLLEAGRRIAAADQGALDIEVTARTQRVDDVADWRAGTLNLPAAGAPKGAAVPSGRTTATCSRLLYDTLAAVYDWLGFNAVDDPVFRDLVIARLVEPTSKADAARVLTDLGADTVSYKTIQRHLAKVNTGNYRDVIAGKCFTHAADRGGLSLLLYDVTTLYFEAENEDDLRKVGYSKERRIDPQIVVGLLVDRTGFPLEVGCFEGNTAETTTLVPVINAFQSRHELGDAPMVIAADAGMLSATNLTALDDAGLGFIVGSRSVKAPIDLASHFHWNGDVFTDGQIIDTVTPRHAKSVVNDPAHRREPAWNPDEHPNAWRAVWAYSAKRARRDQKTLYAQETRARAVINGERAAKSTRFVTTHAGNRVLDEASLARAQSLVGLKGYVTNIPATMMPAAEIIAKYHDLWHVERSFRMSKSDLRARPMFHRTRDAIEAHLTIVFTALAVAHNVQDRSGLAIAKVIKSLRPLRSATIAINGATQTFPPQILAAQQEILTTLGIPKPGH</sequence>
<proteinExistence type="predicted"/>
<dbReference type="PANTHER" id="PTHR34614:SF2">
    <property type="entry name" value="TRANSPOSASE IS4-LIKE DOMAIN-CONTAINING PROTEIN"/>
    <property type="match status" value="1"/>
</dbReference>
<reference evidence="2 3" key="1">
    <citation type="submission" date="2016-10" db="EMBL/GenBank/DDBJ databases">
        <title>Evaluation of Human, Animal and Environmental Mycobacterium chelonae Isolates by Core Genome Phylogenomic Analysis, Targeted Gene Comparison, and Anti-microbial Susceptibility Patterns: A Tale of Mistaken Identities.</title>
        <authorList>
            <person name="Fogelson S.B."/>
            <person name="Camus A.C."/>
            <person name="Lorenz W."/>
            <person name="Vasireddy R."/>
            <person name="Vasireddy S."/>
            <person name="Smith T."/>
            <person name="Brown-Elliott B.A."/>
            <person name="Wallace R.J.Jr."/>
            <person name="Hasan N.A."/>
            <person name="Reischl U."/>
            <person name="Sanchez S."/>
        </authorList>
    </citation>
    <scope>NUCLEOTIDE SEQUENCE [LARGE SCALE GENOMIC DNA]</scope>
    <source>
        <strain evidence="2 3">24999</strain>
    </source>
</reference>
<dbReference type="STRING" id="1908205.BKG60_14650"/>
<dbReference type="NCBIfam" id="NF033559">
    <property type="entry name" value="transpos_IS1634"/>
    <property type="match status" value="1"/>
</dbReference>
<organism evidence="2 3">
    <name type="scientific">Mycobacterium syngnathidarum</name>
    <dbReference type="NCBI Taxonomy" id="1908205"/>
    <lineage>
        <taxon>Bacteria</taxon>
        <taxon>Bacillati</taxon>
        <taxon>Actinomycetota</taxon>
        <taxon>Actinomycetes</taxon>
        <taxon>Mycobacteriales</taxon>
        <taxon>Mycobacteriaceae</taxon>
        <taxon>Mycobacterium</taxon>
    </lineage>
</organism>
<dbReference type="PANTHER" id="PTHR34614">
    <property type="match status" value="1"/>
</dbReference>
<dbReference type="AlphaFoldDB" id="A0A1Q9WAI6"/>
<dbReference type="InterPro" id="IPR047654">
    <property type="entry name" value="IS1634_transpos"/>
</dbReference>
<feature type="domain" description="Transposase IS4-like" evidence="1">
    <location>
        <begin position="192"/>
        <end position="485"/>
    </location>
</feature>
<dbReference type="RefSeq" id="WP_055110997.1">
    <property type="nucleotide sequence ID" value="NZ_MLCL01000058.1"/>
</dbReference>
<dbReference type="EMBL" id="MLHV01000076">
    <property type="protein sequence ID" value="OHT78091.1"/>
    <property type="molecule type" value="Genomic_DNA"/>
</dbReference>
<dbReference type="GO" id="GO:0004803">
    <property type="term" value="F:transposase activity"/>
    <property type="evidence" value="ECO:0007669"/>
    <property type="project" value="InterPro"/>
</dbReference>
<dbReference type="InterPro" id="IPR002559">
    <property type="entry name" value="Transposase_11"/>
</dbReference>
<keyword evidence="3" id="KW-1185">Reference proteome</keyword>
<dbReference type="SUPFAM" id="SSF53098">
    <property type="entry name" value="Ribonuclease H-like"/>
    <property type="match status" value="1"/>
</dbReference>
<name>A0A1Q9WAI6_9MYCO</name>
<gene>
    <name evidence="2" type="ORF">BKG61_30305</name>
</gene>